<evidence type="ECO:0000259" key="2">
    <source>
        <dbReference type="Pfam" id="PF19647"/>
    </source>
</evidence>
<accession>A0A0B2J9M4</accession>
<sequence length="109" mass="12222">MAKKIIALFVALLIIAVSVPTMAATVINKDGYYKGIRLNGKVKVVDHFPDIKVKVVDAFPDIRVKTVDAFPDKIGEWQFVEYGEDFTIQFVESFPDIKIKFVDAFPGVD</sequence>
<proteinExistence type="predicted"/>
<keyword evidence="4" id="KW-1185">Reference proteome</keyword>
<evidence type="ECO:0000313" key="4">
    <source>
        <dbReference type="Proteomes" id="UP000030993"/>
    </source>
</evidence>
<gene>
    <name evidence="3" type="ORF">NZ47_14000</name>
</gene>
<feature type="signal peptide" evidence="1">
    <location>
        <begin position="1"/>
        <end position="23"/>
    </location>
</feature>
<reference evidence="3 4" key="1">
    <citation type="journal article" date="2013" name="PLoS ONE">
        <title>Identification and characterization of three novel lipases belonging to families II and V from Anaerovibrio lipolyticus 5ST.</title>
        <authorList>
            <person name="Prive F."/>
            <person name="Kaderbhai N.N."/>
            <person name="Girdwood S."/>
            <person name="Worgan H.J."/>
            <person name="Pinloche E."/>
            <person name="Scollan N.D."/>
            <person name="Huws S.A."/>
            <person name="Newbold C.J."/>
        </authorList>
    </citation>
    <scope>NUCLEOTIDE SEQUENCE [LARGE SCALE GENOMIC DNA]</scope>
    <source>
        <strain evidence="3 4">5S</strain>
    </source>
</reference>
<evidence type="ECO:0000313" key="3">
    <source>
        <dbReference type="EMBL" id="KHM45090.1"/>
    </source>
</evidence>
<dbReference type="Pfam" id="PF19647">
    <property type="entry name" value="Septknot"/>
    <property type="match status" value="1"/>
</dbReference>
<dbReference type="RefSeq" id="WP_039212438.1">
    <property type="nucleotide sequence ID" value="NZ_JSCE01000265.1"/>
</dbReference>
<dbReference type="AlphaFoldDB" id="A0A0B2J9M4"/>
<keyword evidence="1" id="KW-0732">Signal</keyword>
<comment type="caution">
    <text evidence="3">The sequence shown here is derived from an EMBL/GenBank/DDBJ whole genome shotgun (WGS) entry which is preliminary data.</text>
</comment>
<evidence type="ECO:0000256" key="1">
    <source>
        <dbReference type="SAM" id="SignalP"/>
    </source>
</evidence>
<dbReference type="EMBL" id="JSCE01000265">
    <property type="protein sequence ID" value="KHM45090.1"/>
    <property type="molecule type" value="Genomic_DNA"/>
</dbReference>
<dbReference type="Proteomes" id="UP000030993">
    <property type="component" value="Unassembled WGS sequence"/>
</dbReference>
<feature type="domain" description="7(1) septoil knot" evidence="2">
    <location>
        <begin position="35"/>
        <end position="108"/>
    </location>
</feature>
<dbReference type="STRING" id="82374.NZ47_14000"/>
<dbReference type="InterPro" id="IPR046148">
    <property type="entry name" value="Septknot"/>
</dbReference>
<name>A0A0B2J9M4_9FIRM</name>
<feature type="chain" id="PRO_5002091026" description="7(1) septoil knot domain-containing protein" evidence="1">
    <location>
        <begin position="24"/>
        <end position="109"/>
    </location>
</feature>
<protein>
    <recommendedName>
        <fullName evidence="2">7(1) septoil knot domain-containing protein</fullName>
    </recommendedName>
</protein>
<organism evidence="3 4">
    <name type="scientific">Anaerovibrio lipolyticus</name>
    <dbReference type="NCBI Taxonomy" id="82374"/>
    <lineage>
        <taxon>Bacteria</taxon>
        <taxon>Bacillati</taxon>
        <taxon>Bacillota</taxon>
        <taxon>Negativicutes</taxon>
        <taxon>Selenomonadales</taxon>
        <taxon>Selenomonadaceae</taxon>
        <taxon>Anaerovibrio</taxon>
    </lineage>
</organism>
<dbReference type="eggNOG" id="ENOG503309S">
    <property type="taxonomic scope" value="Bacteria"/>
</dbReference>